<gene>
    <name evidence="1" type="ORF">LPTSP3_g07510</name>
</gene>
<proteinExistence type="predicted"/>
<dbReference type="EMBL" id="AP025028">
    <property type="protein sequence ID" value="BDA77821.1"/>
    <property type="molecule type" value="Genomic_DNA"/>
</dbReference>
<protein>
    <recommendedName>
        <fullName evidence="3">Tetratricopeptide repeat protein</fullName>
    </recommendedName>
</protein>
<evidence type="ECO:0000313" key="1">
    <source>
        <dbReference type="EMBL" id="BDA77821.1"/>
    </source>
</evidence>
<dbReference type="Gene3D" id="1.25.40.10">
    <property type="entry name" value="Tetratricopeptide repeat domain"/>
    <property type="match status" value="1"/>
</dbReference>
<sequence>MSKMFAKVAVFFFLILAFCFCFRKEEQKAEDGKQLMRLLDENKFDEAIDFSLKLSKKYPKDSGYIATTSAIYHGLGNDEKAREYILQAIEIEPNSGSNHANLGFIYYKKKDFKRALPPLSKGLELGGYSDPCKLTYAIGACSYELNDLENAAGTLLAFIQKCNEIKGNEIYLTDAKEILLDIDKKIKKRK</sequence>
<name>A0ABN6KBA4_9LEPT</name>
<dbReference type="InterPro" id="IPR019734">
    <property type="entry name" value="TPR_rpt"/>
</dbReference>
<organism evidence="1 2">
    <name type="scientific">Leptospira kobayashii</name>
    <dbReference type="NCBI Taxonomy" id="1917830"/>
    <lineage>
        <taxon>Bacteria</taxon>
        <taxon>Pseudomonadati</taxon>
        <taxon>Spirochaetota</taxon>
        <taxon>Spirochaetia</taxon>
        <taxon>Leptospirales</taxon>
        <taxon>Leptospiraceae</taxon>
        <taxon>Leptospira</taxon>
    </lineage>
</organism>
<dbReference type="Proteomes" id="UP000245263">
    <property type="component" value="Chromosome 1"/>
</dbReference>
<dbReference type="InterPro" id="IPR011990">
    <property type="entry name" value="TPR-like_helical_dom_sf"/>
</dbReference>
<evidence type="ECO:0000313" key="2">
    <source>
        <dbReference type="Proteomes" id="UP000245263"/>
    </source>
</evidence>
<accession>A0ABN6KBA4</accession>
<dbReference type="SUPFAM" id="SSF48452">
    <property type="entry name" value="TPR-like"/>
    <property type="match status" value="1"/>
</dbReference>
<dbReference type="Pfam" id="PF13181">
    <property type="entry name" value="TPR_8"/>
    <property type="match status" value="1"/>
</dbReference>
<evidence type="ECO:0008006" key="3">
    <source>
        <dbReference type="Google" id="ProtNLM"/>
    </source>
</evidence>
<reference evidence="1 2" key="1">
    <citation type="submission" date="2021-08" db="EMBL/GenBank/DDBJ databases">
        <title>Complete genome sequence of Leptospira kobayashii strain E30.</title>
        <authorList>
            <person name="Nakao R."/>
            <person name="Nakamura S."/>
            <person name="Masuzawa T."/>
            <person name="Koizumi N."/>
        </authorList>
    </citation>
    <scope>NUCLEOTIDE SEQUENCE [LARGE SCALE GENOMIC DNA]</scope>
    <source>
        <strain evidence="1 2">E30</strain>
    </source>
</reference>
<keyword evidence="2" id="KW-1185">Reference proteome</keyword>